<evidence type="ECO:0000313" key="4">
    <source>
        <dbReference type="Proteomes" id="UP000566819"/>
    </source>
</evidence>
<protein>
    <submittedName>
        <fullName evidence="3">Uncharacterized protein</fullName>
    </submittedName>
</protein>
<sequence>MRTPPTPQFDSQGLLKPLTPTPQSSQVDSVDWNAFVDFSSIPSPPSLPLSAPNNEHEANDIPEALETPPHHDLDLQSTASWDSQNGPRPANLTPHFRPHSHNKETDRDTRIKIQAGLLFGVPYDIICDGLDAIERQIHGKITSDPGGNLAWLNISADQAAAVSYGDNLCLANRVNEPTSLVCTSSASSTINSAFTSQTFTSSTLTASHSLGSASSTSTSALTNSVTTTSQETPVSFSATTGAVTSKKGLSAGAKAGIAIGTIEAILIALLLVFFLRRHQKSDRAGNSDEPLSGEAELPTKFNTQEIDGQNTGYEKGTFTAANDHELDTNLPEAELQSRGLNEHHIPEQTFSQPYQPIYETEDSHVRSHDGTAGVADIQHEPGSSRASSQTLLLDISTSASSSRMDELRAKRDKIRVEKERLLKLQELGEIEAAVHREIQEEERNSASNVSPVNNISQGDSVSYAIDLRS</sequence>
<reference evidence="3 4" key="1">
    <citation type="submission" date="2020-03" db="EMBL/GenBank/DDBJ databases">
        <title>Draft Genome Sequence of Cudoniella acicularis.</title>
        <authorList>
            <person name="Buettner E."/>
            <person name="Kellner H."/>
        </authorList>
    </citation>
    <scope>NUCLEOTIDE SEQUENCE [LARGE SCALE GENOMIC DNA]</scope>
    <source>
        <strain evidence="3 4">DSM 108380</strain>
    </source>
</reference>
<feature type="region of interest" description="Disordered" evidence="1">
    <location>
        <begin position="1"/>
        <end position="27"/>
    </location>
</feature>
<feature type="compositionally biased region" description="Polar residues" evidence="1">
    <location>
        <begin position="445"/>
        <end position="460"/>
    </location>
</feature>
<dbReference type="EMBL" id="JAAMPI010000888">
    <property type="protein sequence ID" value="KAF4627933.1"/>
    <property type="molecule type" value="Genomic_DNA"/>
</dbReference>
<feature type="transmembrane region" description="Helical" evidence="2">
    <location>
        <begin position="255"/>
        <end position="275"/>
    </location>
</feature>
<proteinExistence type="predicted"/>
<evidence type="ECO:0000313" key="3">
    <source>
        <dbReference type="EMBL" id="KAF4627933.1"/>
    </source>
</evidence>
<dbReference type="AlphaFoldDB" id="A0A8H4RFH2"/>
<evidence type="ECO:0000256" key="2">
    <source>
        <dbReference type="SAM" id="Phobius"/>
    </source>
</evidence>
<keyword evidence="4" id="KW-1185">Reference proteome</keyword>
<gene>
    <name evidence="3" type="ORF">G7Y89_g10217</name>
</gene>
<name>A0A8H4RFH2_9HELO</name>
<keyword evidence="2" id="KW-1133">Transmembrane helix</keyword>
<feature type="region of interest" description="Disordered" evidence="1">
    <location>
        <begin position="441"/>
        <end position="469"/>
    </location>
</feature>
<accession>A0A8H4RFH2</accession>
<evidence type="ECO:0000256" key="1">
    <source>
        <dbReference type="SAM" id="MobiDB-lite"/>
    </source>
</evidence>
<keyword evidence="2" id="KW-0812">Transmembrane</keyword>
<dbReference type="Proteomes" id="UP000566819">
    <property type="component" value="Unassembled WGS sequence"/>
</dbReference>
<keyword evidence="2" id="KW-0472">Membrane</keyword>
<comment type="caution">
    <text evidence="3">The sequence shown here is derived from an EMBL/GenBank/DDBJ whole genome shotgun (WGS) entry which is preliminary data.</text>
</comment>
<dbReference type="OrthoDB" id="3605302at2759"/>
<organism evidence="3 4">
    <name type="scientific">Cudoniella acicularis</name>
    <dbReference type="NCBI Taxonomy" id="354080"/>
    <lineage>
        <taxon>Eukaryota</taxon>
        <taxon>Fungi</taxon>
        <taxon>Dikarya</taxon>
        <taxon>Ascomycota</taxon>
        <taxon>Pezizomycotina</taxon>
        <taxon>Leotiomycetes</taxon>
        <taxon>Helotiales</taxon>
        <taxon>Tricladiaceae</taxon>
        <taxon>Cudoniella</taxon>
    </lineage>
</organism>
<feature type="region of interest" description="Disordered" evidence="1">
    <location>
        <begin position="43"/>
        <end position="108"/>
    </location>
</feature>
<feature type="compositionally biased region" description="Polar residues" evidence="1">
    <location>
        <begin position="75"/>
        <end position="86"/>
    </location>
</feature>